<name>A0A9P7HCI3_9HYPO</name>
<dbReference type="EMBL" id="JAGPUO010000005">
    <property type="protein sequence ID" value="KAG5662422.1"/>
    <property type="molecule type" value="Genomic_DNA"/>
</dbReference>
<organism evidence="3 4">
    <name type="scientific">Fusarium avenaceum</name>
    <dbReference type="NCBI Taxonomy" id="40199"/>
    <lineage>
        <taxon>Eukaryota</taxon>
        <taxon>Fungi</taxon>
        <taxon>Dikarya</taxon>
        <taxon>Ascomycota</taxon>
        <taxon>Pezizomycotina</taxon>
        <taxon>Sordariomycetes</taxon>
        <taxon>Hypocreomycetidae</taxon>
        <taxon>Hypocreales</taxon>
        <taxon>Nectriaceae</taxon>
        <taxon>Fusarium</taxon>
        <taxon>Fusarium tricinctum species complex</taxon>
    </lineage>
</organism>
<dbReference type="PANTHER" id="PTHR38788:SF3">
    <property type="entry name" value="CLR5 DOMAIN-CONTAINING PROTEIN"/>
    <property type="match status" value="1"/>
</dbReference>
<evidence type="ECO:0000256" key="1">
    <source>
        <dbReference type="SAM" id="MobiDB-lite"/>
    </source>
</evidence>
<evidence type="ECO:0000313" key="4">
    <source>
        <dbReference type="Proteomes" id="UP000782241"/>
    </source>
</evidence>
<keyword evidence="4" id="KW-1185">Reference proteome</keyword>
<dbReference type="Pfam" id="PF14420">
    <property type="entry name" value="Clr5"/>
    <property type="match status" value="1"/>
</dbReference>
<accession>A0A9P7HCI3</accession>
<comment type="caution">
    <text evidence="3">The sequence shown here is derived from an EMBL/GenBank/DDBJ whole genome shotgun (WGS) entry which is preliminary data.</text>
</comment>
<sequence>MATSSVFSVRRRATPGDSDDTDMSLPRCAPGRRIPSVEWEKKRPVITKLYQEEKRPLKEVMEVLEREHGFTATYVTANYIDFLDLNGEIDQLDSVKMYKSRIWKWGLDKKLKSDEVLAILILKTERDAQGKTSEFTIRGQPVDLDNINRYVRRNPQLVARFHAGEVPSIQTTLEVQCQTPSPTPTLNSPLPPPKQISPVDQVLSLSKAYFDTSFTNGVWKYDYNGDCHSLKPGDRSVELFERVVASFGLFNRSMMRKDEISISTFLTPAFESLKEVVASESPVFAVRTAFLLWYLKRFHEEDILHIVMNHLVRLVPTVLGHNHPITQIWQIIASKDFTEHYELSTRLYSSLVPLFEEHIGPANSLTTILYCDHIDCLVYHDQAAESLEVATKYRTRAELTQIRHPWLRELAILQTGIVCNAKTSEGKTEEAIQYLQTLKDWDLDEEQQAGMNVQLGNYGYQMGDFSLAIDCFREASRLITASQGDERILLTCLANLESALRKSGEADEAARVHKLRLTRLSDFARESGTFANLPCRNDQPESSTAAASPADSYSWDGQQVPDWLGGDDGHSSAVPMMGLT</sequence>
<dbReference type="AlphaFoldDB" id="A0A9P7HCI3"/>
<dbReference type="SUPFAM" id="SSF48452">
    <property type="entry name" value="TPR-like"/>
    <property type="match status" value="1"/>
</dbReference>
<protein>
    <recommendedName>
        <fullName evidence="2">Clr5 domain-containing protein</fullName>
    </recommendedName>
</protein>
<gene>
    <name evidence="3" type="ORF">KAF25_004840</name>
</gene>
<evidence type="ECO:0000259" key="2">
    <source>
        <dbReference type="Pfam" id="PF14420"/>
    </source>
</evidence>
<dbReference type="Proteomes" id="UP000782241">
    <property type="component" value="Unassembled WGS sequence"/>
</dbReference>
<dbReference type="InterPro" id="IPR025676">
    <property type="entry name" value="Clr5_dom"/>
</dbReference>
<reference evidence="3" key="1">
    <citation type="submission" date="2021-04" db="EMBL/GenBank/DDBJ databases">
        <title>Draft genome of Fusarium avenaceum strain F156N33, isolated from an atmospheric sample in Virginia.</title>
        <authorList>
            <person name="Yang S."/>
            <person name="Vinatzer B.A."/>
            <person name="Coleman J."/>
        </authorList>
    </citation>
    <scope>NUCLEOTIDE SEQUENCE</scope>
    <source>
        <strain evidence="3">F156N33</strain>
    </source>
</reference>
<dbReference type="InterPro" id="IPR011990">
    <property type="entry name" value="TPR-like_helical_dom_sf"/>
</dbReference>
<evidence type="ECO:0000313" key="3">
    <source>
        <dbReference type="EMBL" id="KAG5662422.1"/>
    </source>
</evidence>
<dbReference type="Gene3D" id="1.25.40.10">
    <property type="entry name" value="Tetratricopeptide repeat domain"/>
    <property type="match status" value="1"/>
</dbReference>
<proteinExistence type="predicted"/>
<dbReference type="PANTHER" id="PTHR38788">
    <property type="entry name" value="CLR5 DOMAIN-CONTAINING PROTEIN"/>
    <property type="match status" value="1"/>
</dbReference>
<feature type="region of interest" description="Disordered" evidence="1">
    <location>
        <begin position="1"/>
        <end position="25"/>
    </location>
</feature>
<feature type="region of interest" description="Disordered" evidence="1">
    <location>
        <begin position="531"/>
        <end position="580"/>
    </location>
</feature>
<feature type="domain" description="Clr5" evidence="2">
    <location>
        <begin position="38"/>
        <end position="109"/>
    </location>
</feature>